<dbReference type="Gene3D" id="3.40.50.150">
    <property type="entry name" value="Vaccinia Virus protein VP39"/>
    <property type="match status" value="1"/>
</dbReference>
<dbReference type="AlphaFoldDB" id="A0A9E7AMS5"/>
<dbReference type="Pfam" id="PF05175">
    <property type="entry name" value="MTS"/>
    <property type="match status" value="1"/>
</dbReference>
<dbReference type="Proteomes" id="UP000831562">
    <property type="component" value="Chromosome"/>
</dbReference>
<feature type="domain" description="Methyltransferase small" evidence="1">
    <location>
        <begin position="110"/>
        <end position="209"/>
    </location>
</feature>
<dbReference type="InterPro" id="IPR007848">
    <property type="entry name" value="Small_mtfrase_dom"/>
</dbReference>
<dbReference type="InterPro" id="IPR029063">
    <property type="entry name" value="SAM-dependent_MTases_sf"/>
</dbReference>
<proteinExistence type="predicted"/>
<dbReference type="GO" id="GO:0032259">
    <property type="term" value="P:methylation"/>
    <property type="evidence" value="ECO:0007669"/>
    <property type="project" value="UniProtKB-KW"/>
</dbReference>
<gene>
    <name evidence="2" type="ORF">M3I19_05710</name>
</gene>
<evidence type="ECO:0000313" key="2">
    <source>
        <dbReference type="EMBL" id="UQF77783.1"/>
    </source>
</evidence>
<organism evidence="2 3">
    <name type="scientific">Lancefieldella parvula</name>
    <dbReference type="NCBI Taxonomy" id="1382"/>
    <lineage>
        <taxon>Bacteria</taxon>
        <taxon>Bacillati</taxon>
        <taxon>Actinomycetota</taxon>
        <taxon>Coriobacteriia</taxon>
        <taxon>Coriobacteriales</taxon>
        <taxon>Atopobiaceae</taxon>
        <taxon>Lancefieldella</taxon>
    </lineage>
</organism>
<dbReference type="EMBL" id="CP097092">
    <property type="protein sequence ID" value="UQF77783.1"/>
    <property type="molecule type" value="Genomic_DNA"/>
</dbReference>
<reference evidence="2" key="1">
    <citation type="submission" date="2022-05" db="EMBL/GenBank/DDBJ databases">
        <title>Using nanopore sequencing to obtain complete genomes from saliva samples.</title>
        <authorList>
            <person name="Baker J.L."/>
        </authorList>
    </citation>
    <scope>NUCLEOTIDE SEQUENCE</scope>
    <source>
        <strain evidence="2">JCVI-JB-Lp32</strain>
    </source>
</reference>
<dbReference type="SUPFAM" id="SSF53335">
    <property type="entry name" value="S-adenosyl-L-methionine-dependent methyltransferases"/>
    <property type="match status" value="1"/>
</dbReference>
<dbReference type="GO" id="GO:0008168">
    <property type="term" value="F:methyltransferase activity"/>
    <property type="evidence" value="ECO:0007669"/>
    <property type="project" value="UniProtKB-KW"/>
</dbReference>
<evidence type="ECO:0000313" key="3">
    <source>
        <dbReference type="Proteomes" id="UP000831562"/>
    </source>
</evidence>
<name>A0A9E7AMS5_9ACTN</name>
<evidence type="ECO:0000259" key="1">
    <source>
        <dbReference type="Pfam" id="PF05175"/>
    </source>
</evidence>
<protein>
    <submittedName>
        <fullName evidence="2">Methyltransferase</fullName>
    </submittedName>
</protein>
<keyword evidence="2" id="KW-0489">Methyltransferase</keyword>
<accession>A0A9E7AMS5</accession>
<sequence>MINSNWQYVANISGLSDLLDGLDPTFISSLSILDLIQQGKIDKSLLQLSMLLLSNAVIPKNELQGAQVEDVVRYLLSNGILCEEDGLLSTKGFVLNKYRGVWFFTEQYSAHSQAYFGPDSIALAKRLFPCAGKKALDMCAGTGIQSLILAKCGMQVTSVESNINIAHLYKVNAKINNVSSDVNLVLNDAGSFLDSCSDKFDYVVSNPPLVPIPKQIPYPLTGNGGLYGIDITLKIIDNLPRMLNAWGEALVLGLTPSTTPGLSKQHPLINRLNSINLSCVITILSIEKLSSTSEYIQSVSVSSYCYDSTQFTSETDCSNKLYKAFKDENLQYIVQFTLRIIKDNNDGNLLIYDHSGKLKQSRLWMI</sequence>
<dbReference type="CDD" id="cd02440">
    <property type="entry name" value="AdoMet_MTases"/>
    <property type="match status" value="1"/>
</dbReference>
<keyword evidence="2" id="KW-0808">Transferase</keyword>